<reference evidence="3" key="1">
    <citation type="submission" date="2021-02" db="EMBL/GenBank/DDBJ databases">
        <title>Genome sequence Cadophora malorum strain M34.</title>
        <authorList>
            <person name="Stefanovic E."/>
            <person name="Vu D."/>
            <person name="Scully C."/>
            <person name="Dijksterhuis J."/>
            <person name="Roader J."/>
            <person name="Houbraken J."/>
        </authorList>
    </citation>
    <scope>NUCLEOTIDE SEQUENCE</scope>
    <source>
        <strain evidence="3">M34</strain>
    </source>
</reference>
<keyword evidence="4" id="KW-1185">Reference proteome</keyword>
<feature type="compositionally biased region" description="Basic and acidic residues" evidence="1">
    <location>
        <begin position="1"/>
        <end position="10"/>
    </location>
</feature>
<dbReference type="Proteomes" id="UP000664132">
    <property type="component" value="Unassembled WGS sequence"/>
</dbReference>
<evidence type="ECO:0000256" key="1">
    <source>
        <dbReference type="SAM" id="MobiDB-lite"/>
    </source>
</evidence>
<comment type="caution">
    <text evidence="3">The sequence shown here is derived from an EMBL/GenBank/DDBJ whole genome shotgun (WGS) entry which is preliminary data.</text>
</comment>
<dbReference type="InterPro" id="IPR036047">
    <property type="entry name" value="F-box-like_dom_sf"/>
</dbReference>
<protein>
    <recommendedName>
        <fullName evidence="2">F-box domain-containing protein</fullName>
    </recommendedName>
</protein>
<dbReference type="AlphaFoldDB" id="A0A8H7W080"/>
<evidence type="ECO:0000313" key="4">
    <source>
        <dbReference type="Proteomes" id="UP000664132"/>
    </source>
</evidence>
<feature type="compositionally biased region" description="Low complexity" evidence="1">
    <location>
        <begin position="107"/>
        <end position="116"/>
    </location>
</feature>
<evidence type="ECO:0000313" key="3">
    <source>
        <dbReference type="EMBL" id="KAG4412270.1"/>
    </source>
</evidence>
<gene>
    <name evidence="3" type="ORF">IFR04_014596</name>
</gene>
<name>A0A8H7W080_9HELO</name>
<dbReference type="InterPro" id="IPR001810">
    <property type="entry name" value="F-box_dom"/>
</dbReference>
<feature type="domain" description="F-box" evidence="2">
    <location>
        <begin position="136"/>
        <end position="164"/>
    </location>
</feature>
<sequence length="258" mass="28455">MSTPRPHVDTNRNQSRRRLVSAVTDHHRKHATSERGAFLQRHATGGPKLSEAVSATEDRVESPGTMEVGNVNSTTAEGDSVRQKHGKPSGTAQEASLGIVTRLPKKQSSSSADSQSPNTTTLNPIANNNEARKALHVPNEIFFMILRLLPLKDRLSIWLVSKPFSEVGAGTIFRTFVFKPNRDDFARMKAVAARPHLVAGIKSIRFESGTIDIYHIIAELAIELSPGCNDMLWGLAEYKCSQTRKRSAILEYAQWNSA</sequence>
<evidence type="ECO:0000259" key="2">
    <source>
        <dbReference type="Pfam" id="PF00646"/>
    </source>
</evidence>
<dbReference type="Pfam" id="PF00646">
    <property type="entry name" value="F-box"/>
    <property type="match status" value="1"/>
</dbReference>
<feature type="region of interest" description="Disordered" evidence="1">
    <location>
        <begin position="1"/>
        <end position="125"/>
    </location>
</feature>
<dbReference type="OrthoDB" id="5422579at2759"/>
<dbReference type="SUPFAM" id="SSF81383">
    <property type="entry name" value="F-box domain"/>
    <property type="match status" value="1"/>
</dbReference>
<organism evidence="3 4">
    <name type="scientific">Cadophora malorum</name>
    <dbReference type="NCBI Taxonomy" id="108018"/>
    <lineage>
        <taxon>Eukaryota</taxon>
        <taxon>Fungi</taxon>
        <taxon>Dikarya</taxon>
        <taxon>Ascomycota</taxon>
        <taxon>Pezizomycotina</taxon>
        <taxon>Leotiomycetes</taxon>
        <taxon>Helotiales</taxon>
        <taxon>Ploettnerulaceae</taxon>
        <taxon>Cadophora</taxon>
    </lineage>
</organism>
<accession>A0A8H7W080</accession>
<dbReference type="CDD" id="cd09917">
    <property type="entry name" value="F-box_SF"/>
    <property type="match status" value="1"/>
</dbReference>
<proteinExistence type="predicted"/>
<dbReference type="EMBL" id="JAFJYH010000393">
    <property type="protein sequence ID" value="KAG4412270.1"/>
    <property type="molecule type" value="Genomic_DNA"/>
</dbReference>